<reference evidence="4" key="1">
    <citation type="journal article" date="2020" name="mSystems">
        <title>Genome- and Community-Level Interaction Insights into Carbon Utilization and Element Cycling Functions of Hydrothermarchaeota in Hydrothermal Sediment.</title>
        <authorList>
            <person name="Zhou Z."/>
            <person name="Liu Y."/>
            <person name="Xu W."/>
            <person name="Pan J."/>
            <person name="Luo Z.H."/>
            <person name="Li M."/>
        </authorList>
    </citation>
    <scope>NUCLEOTIDE SEQUENCE [LARGE SCALE GENOMIC DNA]</scope>
    <source>
        <strain evidence="4">SpSt-853</strain>
    </source>
</reference>
<evidence type="ECO:0000259" key="3">
    <source>
        <dbReference type="Pfam" id="PF17746"/>
    </source>
</evidence>
<organism evidence="4">
    <name type="scientific">Desulfobacca acetoxidans</name>
    <dbReference type="NCBI Taxonomy" id="60893"/>
    <lineage>
        <taxon>Bacteria</taxon>
        <taxon>Pseudomonadati</taxon>
        <taxon>Thermodesulfobacteriota</taxon>
        <taxon>Desulfobaccia</taxon>
        <taxon>Desulfobaccales</taxon>
        <taxon>Desulfobaccaceae</taxon>
        <taxon>Desulfobacca</taxon>
    </lineage>
</organism>
<dbReference type="Gene3D" id="2.40.50.580">
    <property type="match status" value="1"/>
</dbReference>
<dbReference type="PANTHER" id="PTHR30545:SF2">
    <property type="entry name" value="SUGAR FERMENTATION STIMULATION PROTEIN A"/>
    <property type="match status" value="1"/>
</dbReference>
<dbReference type="CDD" id="cd22359">
    <property type="entry name" value="SfsA-like_bacterial"/>
    <property type="match status" value="1"/>
</dbReference>
<accession>A0A7C5END0</accession>
<feature type="domain" description="Sugar fermentation stimulation protein C-terminal" evidence="2">
    <location>
        <begin position="101"/>
        <end position="236"/>
    </location>
</feature>
<dbReference type="EMBL" id="DTKJ01000014">
    <property type="protein sequence ID" value="HGZ10861.1"/>
    <property type="molecule type" value="Genomic_DNA"/>
</dbReference>
<comment type="similarity">
    <text evidence="1">Belongs to the SfsA family.</text>
</comment>
<name>A0A7C5END0_9BACT</name>
<comment type="caution">
    <text evidence="4">The sequence shown here is derived from an EMBL/GenBank/DDBJ whole genome shotgun (WGS) entry which is preliminary data.</text>
</comment>
<evidence type="ECO:0000313" key="4">
    <source>
        <dbReference type="EMBL" id="HGZ10861.1"/>
    </source>
</evidence>
<dbReference type="InterPro" id="IPR005224">
    <property type="entry name" value="SfsA"/>
</dbReference>
<evidence type="ECO:0000256" key="1">
    <source>
        <dbReference type="HAMAP-Rule" id="MF_00095"/>
    </source>
</evidence>
<feature type="domain" description="SfsA N-terminal OB" evidence="3">
    <location>
        <begin position="31"/>
        <end position="97"/>
    </location>
</feature>
<dbReference type="InterPro" id="IPR040452">
    <property type="entry name" value="SfsA_C"/>
</dbReference>
<dbReference type="Gene3D" id="3.40.1350.60">
    <property type="match status" value="1"/>
</dbReference>
<evidence type="ECO:0000259" key="2">
    <source>
        <dbReference type="Pfam" id="PF03749"/>
    </source>
</evidence>
<dbReference type="PANTHER" id="PTHR30545">
    <property type="entry name" value="SUGAR FERMENTATION STIMULATION PROTEIN A"/>
    <property type="match status" value="1"/>
</dbReference>
<dbReference type="Pfam" id="PF03749">
    <property type="entry name" value="SfsA"/>
    <property type="match status" value="1"/>
</dbReference>
<gene>
    <name evidence="1 4" type="primary">sfsA</name>
    <name evidence="4" type="ORF">ENW48_01420</name>
</gene>
<dbReference type="GO" id="GO:0003677">
    <property type="term" value="F:DNA binding"/>
    <property type="evidence" value="ECO:0007669"/>
    <property type="project" value="InterPro"/>
</dbReference>
<dbReference type="HAMAP" id="MF_00095">
    <property type="entry name" value="SfsA"/>
    <property type="match status" value="1"/>
</dbReference>
<dbReference type="NCBIfam" id="TIGR00230">
    <property type="entry name" value="sfsA"/>
    <property type="match status" value="1"/>
</dbReference>
<sequence length="250" mass="27901">MAEDLVRLLNQAFTSSPSVEFPLPLISGRFLRREKRFLAEVELTDQGRIWAHVPNTGALTGCLMPGQEVLLTRESRPGRKTAHTWRFVRQRDYWICVDTLVPNRLVAVALASGGLPGNPPVLSFRQEVTLSQGGRLDFVGDLGDRLLFVEVKSVTWVEDGVAWFPDGVTSRGRRHLLTLTELAAQGHEAWQVFVVQREDARLFRPAAQVDPAYARELARAAAAGVRILVFQEKVRPPTITLAEPLPFDLS</sequence>
<dbReference type="AlphaFoldDB" id="A0A7C5END0"/>
<dbReference type="InterPro" id="IPR041465">
    <property type="entry name" value="SfsA_N"/>
</dbReference>
<protein>
    <recommendedName>
        <fullName evidence="1">Sugar fermentation stimulation protein homolog</fullName>
    </recommendedName>
</protein>
<proteinExistence type="inferred from homology"/>
<dbReference type="Pfam" id="PF17746">
    <property type="entry name" value="SfsA_N"/>
    <property type="match status" value="1"/>
</dbReference>